<dbReference type="STRING" id="1071918.SAMN05421544_10253"/>
<sequence length="174" mass="20813">MYRVKFIDAKEHYQRVPKNERYHIHLGYGVILKFSTQKNAYDYGVKLGKFYREIYAYLCLINESLYRFEITSLHTKKISEKTFTDYQELNMHIKNKLALLDYQKNEIFAGYELDKKVSNLVYMIEDKLNYLKRYHGASFSAQAKIIERILIIREELFNTSGKENDLKNLNLTII</sequence>
<name>A0A1G6ZHH1_9FLAO</name>
<evidence type="ECO:0000313" key="1">
    <source>
        <dbReference type="EMBL" id="SDE00905.1"/>
    </source>
</evidence>
<dbReference type="EMBL" id="FNAS01000002">
    <property type="protein sequence ID" value="SDE00905.1"/>
    <property type="molecule type" value="Genomic_DNA"/>
</dbReference>
<dbReference type="AlphaFoldDB" id="A0A1G6ZHH1"/>
<dbReference type="EMBL" id="FNAS01000002">
    <property type="protein sequence ID" value="SDE01225.1"/>
    <property type="molecule type" value="Genomic_DNA"/>
</dbReference>
<evidence type="ECO:0000313" key="2">
    <source>
        <dbReference type="EMBL" id="SDE01225.1"/>
    </source>
</evidence>
<reference evidence="2 3" key="1">
    <citation type="submission" date="2016-10" db="EMBL/GenBank/DDBJ databases">
        <authorList>
            <person name="de Groot N.N."/>
        </authorList>
    </citation>
    <scope>NUCLEOTIDE SEQUENCE [LARGE SCALE GENOMIC DNA]</scope>
    <source>
        <strain evidence="2 3">DSM 24015</strain>
    </source>
</reference>
<dbReference type="RefSeq" id="WP_092735794.1">
    <property type="nucleotide sequence ID" value="NZ_FNAS01000002.1"/>
</dbReference>
<gene>
    <name evidence="1" type="ORF">SAMN05421544_10253</name>
    <name evidence="2" type="ORF">SAMN05421544_10263</name>
</gene>
<organism evidence="2 3">
    <name type="scientific">Riemerella columbipharyngis</name>
    <dbReference type="NCBI Taxonomy" id="1071918"/>
    <lineage>
        <taxon>Bacteria</taxon>
        <taxon>Pseudomonadati</taxon>
        <taxon>Bacteroidota</taxon>
        <taxon>Flavobacteriia</taxon>
        <taxon>Flavobacteriales</taxon>
        <taxon>Weeksellaceae</taxon>
        <taxon>Riemerella</taxon>
    </lineage>
</organism>
<evidence type="ECO:0000313" key="3">
    <source>
        <dbReference type="Proteomes" id="UP000198517"/>
    </source>
</evidence>
<dbReference type="Proteomes" id="UP000198517">
    <property type="component" value="Unassembled WGS sequence"/>
</dbReference>
<keyword evidence="3" id="KW-1185">Reference proteome</keyword>
<proteinExistence type="predicted"/>
<accession>A0A1G6ZHH1</accession>
<protein>
    <submittedName>
        <fullName evidence="2">Uncharacterized protein</fullName>
    </submittedName>
</protein>